<evidence type="ECO:0000256" key="6">
    <source>
        <dbReference type="ARBA" id="ARBA00022833"/>
    </source>
</evidence>
<dbReference type="InterPro" id="IPR003495">
    <property type="entry name" value="CobW/HypB/UreG_nucleotide-bd"/>
</dbReference>
<dbReference type="InterPro" id="IPR027417">
    <property type="entry name" value="P-loop_NTPase"/>
</dbReference>
<dbReference type="InterPro" id="IPR004392">
    <property type="entry name" value="Hyd_mat_HypB"/>
</dbReference>
<dbReference type="Proteomes" id="UP001329915">
    <property type="component" value="Chromosome"/>
</dbReference>
<dbReference type="GO" id="GO:0003924">
    <property type="term" value="F:GTPase activity"/>
    <property type="evidence" value="ECO:0007669"/>
    <property type="project" value="InterPro"/>
</dbReference>
<keyword evidence="10" id="KW-1185">Reference proteome</keyword>
<dbReference type="EMBL" id="CP121694">
    <property type="protein sequence ID" value="WRO22779.1"/>
    <property type="molecule type" value="Genomic_DNA"/>
</dbReference>
<sequence length="230" mass="25935">MEIKVLKNIMKRNEDLAGLNREIFDKHGIVTVNIMSSPGAGKTTILEKAIPILRKDLNLAIIEGDLMTSRDAERIKRQQVPVVQINTEGGCHLDANMINLSLNELDLADIDLIIIENVGNLVCPGTYDLGEHFKLVVLSVAEGDDKPAKYPLMFQESRACILNKIDLLPYSNFDLTTFNEDIHNLNPAMEIFHTAAFSGEGLEQWCSWLKDQVRQENYGKNDLTQEQRLK</sequence>
<dbReference type="RefSeq" id="WP_366922176.1">
    <property type="nucleotide sequence ID" value="NZ_CP121694.1"/>
</dbReference>
<keyword evidence="5" id="KW-0378">Hydrolase</keyword>
<dbReference type="Gene3D" id="3.40.50.300">
    <property type="entry name" value="P-loop containing nucleotide triphosphate hydrolases"/>
    <property type="match status" value="1"/>
</dbReference>
<name>A0AAU0UPR6_9FIRM</name>
<evidence type="ECO:0000313" key="9">
    <source>
        <dbReference type="EMBL" id="WRO22779.1"/>
    </source>
</evidence>
<comment type="similarity">
    <text evidence="1">Belongs to the SIMIBI class G3E GTPase family. HypB/HupM subfamily.</text>
</comment>
<dbReference type="PANTHER" id="PTHR30134:SF2">
    <property type="entry name" value="HYDROGENASE MATURATION FACTOR HYPB"/>
    <property type="match status" value="1"/>
</dbReference>
<evidence type="ECO:0000313" key="10">
    <source>
        <dbReference type="Proteomes" id="UP001329915"/>
    </source>
</evidence>
<dbReference type="GO" id="GO:0008270">
    <property type="term" value="F:zinc ion binding"/>
    <property type="evidence" value="ECO:0007669"/>
    <property type="project" value="TreeGrafter"/>
</dbReference>
<dbReference type="SUPFAM" id="SSF52540">
    <property type="entry name" value="P-loop containing nucleoside triphosphate hydrolases"/>
    <property type="match status" value="1"/>
</dbReference>
<evidence type="ECO:0000256" key="4">
    <source>
        <dbReference type="ARBA" id="ARBA00022741"/>
    </source>
</evidence>
<accession>A0AAU0UPR6</accession>
<keyword evidence="2" id="KW-0533">Nickel</keyword>
<evidence type="ECO:0000256" key="2">
    <source>
        <dbReference type="ARBA" id="ARBA00022596"/>
    </source>
</evidence>
<evidence type="ECO:0000256" key="7">
    <source>
        <dbReference type="ARBA" id="ARBA00023134"/>
    </source>
</evidence>
<dbReference type="GO" id="GO:0016151">
    <property type="term" value="F:nickel cation binding"/>
    <property type="evidence" value="ECO:0007669"/>
    <property type="project" value="InterPro"/>
</dbReference>
<dbReference type="PANTHER" id="PTHR30134">
    <property type="entry name" value="HYDROGENASE PROTEIN ASSEMBLY PROTEIN, NICKEL CHAPERONE"/>
    <property type="match status" value="1"/>
</dbReference>
<dbReference type="Pfam" id="PF02492">
    <property type="entry name" value="cobW"/>
    <property type="match status" value="1"/>
</dbReference>
<evidence type="ECO:0000256" key="1">
    <source>
        <dbReference type="ARBA" id="ARBA00006211"/>
    </source>
</evidence>
<keyword evidence="6" id="KW-0862">Zinc</keyword>
<reference evidence="9 10" key="1">
    <citation type="submission" date="2023-04" db="EMBL/GenBank/DDBJ databases">
        <authorList>
            <person name="Hsu D."/>
        </authorList>
    </citation>
    <scope>NUCLEOTIDE SEQUENCE [LARGE SCALE GENOMIC DNA]</scope>
    <source>
        <strain evidence="9 10">MK1</strain>
    </source>
</reference>
<dbReference type="AlphaFoldDB" id="A0AAU0UPR6"/>
<organism evidence="9 10">
    <name type="scientific">Metallumcola ferriviriculae</name>
    <dbReference type="NCBI Taxonomy" id="3039180"/>
    <lineage>
        <taxon>Bacteria</taxon>
        <taxon>Bacillati</taxon>
        <taxon>Bacillota</taxon>
        <taxon>Clostridia</taxon>
        <taxon>Neomoorellales</taxon>
        <taxon>Desulfitibacteraceae</taxon>
        <taxon>Metallumcola</taxon>
    </lineage>
</organism>
<dbReference type="KEGG" id="dbc:MFMK1_002618"/>
<dbReference type="NCBIfam" id="TIGR00073">
    <property type="entry name" value="hypB"/>
    <property type="match status" value="1"/>
</dbReference>
<proteinExistence type="inferred from homology"/>
<dbReference type="GO" id="GO:0051604">
    <property type="term" value="P:protein maturation"/>
    <property type="evidence" value="ECO:0007669"/>
    <property type="project" value="InterPro"/>
</dbReference>
<protein>
    <submittedName>
        <fullName evidence="9">Hydrogenase nickel incorporation protein HypB</fullName>
    </submittedName>
</protein>
<dbReference type="PIRSF" id="PIRSF005624">
    <property type="entry name" value="Ni-bind_GTPase"/>
    <property type="match status" value="1"/>
</dbReference>
<gene>
    <name evidence="9" type="primary">hypB</name>
    <name evidence="9" type="ORF">MFMK1_002618</name>
</gene>
<evidence type="ECO:0000259" key="8">
    <source>
        <dbReference type="Pfam" id="PF02492"/>
    </source>
</evidence>
<keyword evidence="3" id="KW-0479">Metal-binding</keyword>
<dbReference type="CDD" id="cd05390">
    <property type="entry name" value="HypB"/>
    <property type="match status" value="1"/>
</dbReference>
<dbReference type="GO" id="GO:0005525">
    <property type="term" value="F:GTP binding"/>
    <property type="evidence" value="ECO:0007669"/>
    <property type="project" value="UniProtKB-KW"/>
</dbReference>
<evidence type="ECO:0000256" key="5">
    <source>
        <dbReference type="ARBA" id="ARBA00022801"/>
    </source>
</evidence>
<evidence type="ECO:0000256" key="3">
    <source>
        <dbReference type="ARBA" id="ARBA00022723"/>
    </source>
</evidence>
<keyword evidence="4" id="KW-0547">Nucleotide-binding</keyword>
<feature type="domain" description="CobW/HypB/UreG nucleotide-binding" evidence="8">
    <location>
        <begin position="32"/>
        <end position="192"/>
    </location>
</feature>
<keyword evidence="7" id="KW-0342">GTP-binding</keyword>